<evidence type="ECO:0000256" key="8">
    <source>
        <dbReference type="ARBA" id="ARBA00023077"/>
    </source>
</evidence>
<keyword evidence="8 12" id="KW-0798">TonB box</keyword>
<keyword evidence="9 11" id="KW-0472">Membrane</keyword>
<evidence type="ECO:0000256" key="5">
    <source>
        <dbReference type="ARBA" id="ARBA00022692"/>
    </source>
</evidence>
<evidence type="ECO:0000256" key="9">
    <source>
        <dbReference type="ARBA" id="ARBA00023136"/>
    </source>
</evidence>
<dbReference type="Pfam" id="PF00593">
    <property type="entry name" value="TonB_dep_Rec_b-barrel"/>
    <property type="match status" value="1"/>
</dbReference>
<dbReference type="InterPro" id="IPR000531">
    <property type="entry name" value="Beta-barrel_TonB"/>
</dbReference>
<dbReference type="PANTHER" id="PTHR32552">
    <property type="entry name" value="FERRICHROME IRON RECEPTOR-RELATED"/>
    <property type="match status" value="1"/>
</dbReference>
<feature type="chain" id="PRO_5037680611" evidence="13">
    <location>
        <begin position="23"/>
        <end position="793"/>
    </location>
</feature>
<keyword evidence="16" id="KW-0675">Receptor</keyword>
<dbReference type="Gene3D" id="2.40.170.20">
    <property type="entry name" value="TonB-dependent receptor, beta-barrel domain"/>
    <property type="match status" value="1"/>
</dbReference>
<sequence>MKTARSALYLALLATLSPSLLASTAHPMLEEVYVTAQKRQQTAREVPVSLQAISGEQLNSRHLTGIEQMSDYLPGLSMSQTGIGTHIAIRGIASGVNQGFEQSAAQFVDGIHFGRAQLSRAPLLDVERVEVLKGPQSILFGKNSTAGAISITTAKPGENREGELRVLHEPEHGETDVRFVVSGPISDNLSARFAALDRRMDGYYHNTTLDRDESGDIEQLYRLSLNWTPNDWQIFLKAEKGRFDSEGRNIEVVQPVLNPHVGRPPVQYASVLSALTQGNYQLDTRQDFKRQSNGDFSYNDTENITLNIEKMLGEYLLSATTGFNAYRYHEWCDCDFTGAQGFNIVSNENYRQTSQEIRIASAEDQPFSYLGGIFYQHSTLDFHDDVQVPVDSVIPIAMMGTLPIAHLLAGASTQRNFDQQSDIAALFGQATWQFQPHSKLIIGARYTQESKSASRHQYHMDEDGHPLPQGGVADDYNRLWSIFKIDPHQIKGKRNESGFTPLITLQHDLNTTDRLYLSYTTGYKSGGFDVRSNAAPNALGGVYNGPSPLTNIEGTWEFGEEKVRNYEWGGKFVFADGAADMNIALFRSEFRDLQTSQFDGSLSFNVANAGEAVVQGVELETRYALTERWMLHGALTWLDFEYRHFPNGQCYFGQPDNIAPFGDGVCDATGLRKEFTPEYQGYAGIDYQRELNNGWRFSHSLDLIYSDRYFTTPSLDPRMVQSAYVKLNARIALAAADDRWELALIGKNLTSERVIRYANGLPVANILTQGTGSGFYAFYERPASVALQGTIRF</sequence>
<feature type="domain" description="TonB-dependent receptor plug" evidence="15">
    <location>
        <begin position="43"/>
        <end position="148"/>
    </location>
</feature>
<evidence type="ECO:0000256" key="6">
    <source>
        <dbReference type="ARBA" id="ARBA00023004"/>
    </source>
</evidence>
<keyword evidence="13" id="KW-0732">Signal</keyword>
<evidence type="ECO:0000256" key="11">
    <source>
        <dbReference type="PROSITE-ProRule" id="PRU01360"/>
    </source>
</evidence>
<accession>A0A928V7N8</accession>
<evidence type="ECO:0000256" key="3">
    <source>
        <dbReference type="ARBA" id="ARBA00022452"/>
    </source>
</evidence>
<keyword evidence="6" id="KW-0408">Iron</keyword>
<comment type="similarity">
    <text evidence="11 12">Belongs to the TonB-dependent receptor family.</text>
</comment>
<gene>
    <name evidence="16" type="ORF">C4F51_14570</name>
</gene>
<dbReference type="EMBL" id="PRDL01000001">
    <property type="protein sequence ID" value="MBE8718416.1"/>
    <property type="molecule type" value="Genomic_DNA"/>
</dbReference>
<evidence type="ECO:0000313" key="16">
    <source>
        <dbReference type="EMBL" id="MBE8718416.1"/>
    </source>
</evidence>
<keyword evidence="7" id="KW-0406">Ion transport</keyword>
<dbReference type="Proteomes" id="UP000652567">
    <property type="component" value="Unassembled WGS sequence"/>
</dbReference>
<dbReference type="AlphaFoldDB" id="A0A928V7N8"/>
<keyword evidence="10 11" id="KW-0998">Cell outer membrane</keyword>
<dbReference type="RefSeq" id="WP_193910972.1">
    <property type="nucleotide sequence ID" value="NZ_PRDL01000001.1"/>
</dbReference>
<proteinExistence type="inferred from homology"/>
<evidence type="ECO:0000256" key="13">
    <source>
        <dbReference type="SAM" id="SignalP"/>
    </source>
</evidence>
<dbReference type="GO" id="GO:0009279">
    <property type="term" value="C:cell outer membrane"/>
    <property type="evidence" value="ECO:0007669"/>
    <property type="project" value="UniProtKB-SubCell"/>
</dbReference>
<keyword evidence="4" id="KW-0410">Iron transport</keyword>
<dbReference type="SUPFAM" id="SSF56935">
    <property type="entry name" value="Porins"/>
    <property type="match status" value="1"/>
</dbReference>
<evidence type="ECO:0000256" key="4">
    <source>
        <dbReference type="ARBA" id="ARBA00022496"/>
    </source>
</evidence>
<comment type="subcellular location">
    <subcellularLocation>
        <location evidence="1 11">Cell outer membrane</location>
        <topology evidence="1 11">Multi-pass membrane protein</topology>
    </subcellularLocation>
</comment>
<keyword evidence="5 11" id="KW-0812">Transmembrane</keyword>
<feature type="domain" description="TonB-dependent receptor-like beta-barrel" evidence="14">
    <location>
        <begin position="279"/>
        <end position="749"/>
    </location>
</feature>
<dbReference type="InterPro" id="IPR039426">
    <property type="entry name" value="TonB-dep_rcpt-like"/>
</dbReference>
<organism evidence="16 17">
    <name type="scientific">Cellvibrio polysaccharolyticus</name>
    <dbReference type="NCBI Taxonomy" id="2082724"/>
    <lineage>
        <taxon>Bacteria</taxon>
        <taxon>Pseudomonadati</taxon>
        <taxon>Pseudomonadota</taxon>
        <taxon>Gammaproteobacteria</taxon>
        <taxon>Cellvibrionales</taxon>
        <taxon>Cellvibrionaceae</taxon>
        <taxon>Cellvibrio</taxon>
    </lineage>
</organism>
<evidence type="ECO:0000256" key="10">
    <source>
        <dbReference type="ARBA" id="ARBA00023237"/>
    </source>
</evidence>
<evidence type="ECO:0000256" key="7">
    <source>
        <dbReference type="ARBA" id="ARBA00023065"/>
    </source>
</evidence>
<evidence type="ECO:0000256" key="2">
    <source>
        <dbReference type="ARBA" id="ARBA00022448"/>
    </source>
</evidence>
<dbReference type="InterPro" id="IPR012910">
    <property type="entry name" value="Plug_dom"/>
</dbReference>
<dbReference type="Pfam" id="PF07715">
    <property type="entry name" value="Plug"/>
    <property type="match status" value="1"/>
</dbReference>
<name>A0A928V7N8_9GAMM</name>
<evidence type="ECO:0000313" key="17">
    <source>
        <dbReference type="Proteomes" id="UP000652567"/>
    </source>
</evidence>
<dbReference type="PANTHER" id="PTHR32552:SF81">
    <property type="entry name" value="TONB-DEPENDENT OUTER MEMBRANE RECEPTOR"/>
    <property type="match status" value="1"/>
</dbReference>
<reference evidence="16" key="1">
    <citation type="submission" date="2018-07" db="EMBL/GenBank/DDBJ databases">
        <title>Genome assembly of strain Ka43.</title>
        <authorList>
            <person name="Kukolya J."/>
            <person name="Nagy I."/>
            <person name="Horvath B."/>
            <person name="Toth A."/>
        </authorList>
    </citation>
    <scope>NUCLEOTIDE SEQUENCE</scope>
    <source>
        <strain evidence="16">KB43</strain>
    </source>
</reference>
<dbReference type="GO" id="GO:0006826">
    <property type="term" value="P:iron ion transport"/>
    <property type="evidence" value="ECO:0007669"/>
    <property type="project" value="UniProtKB-KW"/>
</dbReference>
<feature type="signal peptide" evidence="13">
    <location>
        <begin position="1"/>
        <end position="22"/>
    </location>
</feature>
<protein>
    <submittedName>
        <fullName evidence="16">TonB-dependent receptor</fullName>
    </submittedName>
</protein>
<keyword evidence="3 11" id="KW-1134">Transmembrane beta strand</keyword>
<dbReference type="InterPro" id="IPR036942">
    <property type="entry name" value="Beta-barrel_TonB_sf"/>
</dbReference>
<dbReference type="PROSITE" id="PS52016">
    <property type="entry name" value="TONB_DEPENDENT_REC_3"/>
    <property type="match status" value="1"/>
</dbReference>
<evidence type="ECO:0000259" key="15">
    <source>
        <dbReference type="Pfam" id="PF07715"/>
    </source>
</evidence>
<keyword evidence="17" id="KW-1185">Reference proteome</keyword>
<evidence type="ECO:0000259" key="14">
    <source>
        <dbReference type="Pfam" id="PF00593"/>
    </source>
</evidence>
<evidence type="ECO:0000256" key="1">
    <source>
        <dbReference type="ARBA" id="ARBA00004571"/>
    </source>
</evidence>
<keyword evidence="2 11" id="KW-0813">Transport</keyword>
<comment type="caution">
    <text evidence="16">The sequence shown here is derived from an EMBL/GenBank/DDBJ whole genome shotgun (WGS) entry which is preliminary data.</text>
</comment>
<evidence type="ECO:0000256" key="12">
    <source>
        <dbReference type="RuleBase" id="RU003357"/>
    </source>
</evidence>